<sequence length="114" mass="12930">MSPQRLNDRYSTYVLQPDREMSDAELVALMSKHGVRGSVFQILRHIPEQGEDLYTVLVDDSLVVEFEVPRTTKMTVVSQFSSFSLATYRHELGQGKSRIRLDQATANARKLLSA</sequence>
<accession>A0A1S7S2C5</accession>
<dbReference type="STRING" id="1183432.AGR3A_Lc180114"/>
<name>A0A1S7S2C5_9HYPH</name>
<dbReference type="EMBL" id="FBWK01000054">
    <property type="protein sequence ID" value="CUX61517.1"/>
    <property type="molecule type" value="Genomic_DNA"/>
</dbReference>
<evidence type="ECO:0000313" key="2">
    <source>
        <dbReference type="Proteomes" id="UP000191988"/>
    </source>
</evidence>
<reference evidence="2" key="1">
    <citation type="submission" date="2016-01" db="EMBL/GenBank/DDBJ databases">
        <authorList>
            <person name="Regsiter A."/>
            <person name="william w."/>
        </authorList>
    </citation>
    <scope>NUCLEOTIDE SEQUENCE [LARGE SCALE GENOMIC DNA]</scope>
    <source>
        <strain evidence="2">CFBP 6623</strain>
    </source>
</reference>
<protein>
    <submittedName>
        <fullName evidence="1">Uncharacterized protein</fullName>
    </submittedName>
</protein>
<organism evidence="1 2">
    <name type="scientific">Agrobacterium tomkonis CFBP 6623</name>
    <dbReference type="NCBI Taxonomy" id="1183432"/>
    <lineage>
        <taxon>Bacteria</taxon>
        <taxon>Pseudomonadati</taxon>
        <taxon>Pseudomonadota</taxon>
        <taxon>Alphaproteobacteria</taxon>
        <taxon>Hyphomicrobiales</taxon>
        <taxon>Rhizobiaceae</taxon>
        <taxon>Rhizobium/Agrobacterium group</taxon>
        <taxon>Agrobacterium</taxon>
        <taxon>Agrobacterium tumefaciens complex</taxon>
    </lineage>
</organism>
<dbReference type="Proteomes" id="UP000191988">
    <property type="component" value="Unassembled WGS sequence"/>
</dbReference>
<evidence type="ECO:0000313" key="1">
    <source>
        <dbReference type="EMBL" id="CUX61517.1"/>
    </source>
</evidence>
<keyword evidence="2" id="KW-1185">Reference proteome</keyword>
<dbReference type="AlphaFoldDB" id="A0A1S7S2C5"/>
<proteinExistence type="predicted"/>
<gene>
    <name evidence="1" type="ORF">AGR3A_Lc180114</name>
</gene>